<evidence type="ECO:0000313" key="11">
    <source>
        <dbReference type="Proteomes" id="UP000054018"/>
    </source>
</evidence>
<feature type="domain" description="Copper acquisition factor BIM1-like" evidence="9">
    <location>
        <begin position="16"/>
        <end position="176"/>
    </location>
</feature>
<gene>
    <name evidence="10" type="ORF">PISMIDRAFT_94645</name>
</gene>
<evidence type="ECO:0000256" key="2">
    <source>
        <dbReference type="ARBA" id="ARBA00022475"/>
    </source>
</evidence>
<dbReference type="AlphaFoldDB" id="A0A0C9ZKM3"/>
<keyword evidence="7" id="KW-0449">Lipoprotein</keyword>
<protein>
    <recommendedName>
        <fullName evidence="9">Copper acquisition factor BIM1-like domain-containing protein</fullName>
    </recommendedName>
</protein>
<evidence type="ECO:0000256" key="7">
    <source>
        <dbReference type="ARBA" id="ARBA00023288"/>
    </source>
</evidence>
<dbReference type="PANTHER" id="PTHR34992">
    <property type="entry name" value="HYPHAL ANASTAMOSIS-7 PROTEIN"/>
    <property type="match status" value="1"/>
</dbReference>
<evidence type="ECO:0000256" key="5">
    <source>
        <dbReference type="ARBA" id="ARBA00023136"/>
    </source>
</evidence>
<accession>A0A0C9ZKM3</accession>
<name>A0A0C9ZKM3_9AGAM</name>
<dbReference type="CDD" id="cd21176">
    <property type="entry name" value="LPMO_auxiliary-like"/>
    <property type="match status" value="1"/>
</dbReference>
<proteinExistence type="predicted"/>
<evidence type="ECO:0000256" key="6">
    <source>
        <dbReference type="ARBA" id="ARBA00023180"/>
    </source>
</evidence>
<dbReference type="InterPro" id="IPR046936">
    <property type="entry name" value="BIM1-like"/>
</dbReference>
<keyword evidence="2" id="KW-1003">Cell membrane</keyword>
<dbReference type="InterPro" id="IPR046530">
    <property type="entry name" value="BIM1-like_dom"/>
</dbReference>
<evidence type="ECO:0000259" key="9">
    <source>
        <dbReference type="Pfam" id="PF20238"/>
    </source>
</evidence>
<dbReference type="Pfam" id="PF20238">
    <property type="entry name" value="BIM1-like_dom"/>
    <property type="match status" value="1"/>
</dbReference>
<keyword evidence="4 8" id="KW-0732">Signal</keyword>
<evidence type="ECO:0000256" key="4">
    <source>
        <dbReference type="ARBA" id="ARBA00022729"/>
    </source>
</evidence>
<feature type="chain" id="PRO_5002223719" description="Copper acquisition factor BIM1-like domain-containing protein" evidence="8">
    <location>
        <begin position="18"/>
        <end position="219"/>
    </location>
</feature>
<dbReference type="OrthoDB" id="2146436at2759"/>
<reference evidence="10 11" key="1">
    <citation type="submission" date="2014-04" db="EMBL/GenBank/DDBJ databases">
        <authorList>
            <consortium name="DOE Joint Genome Institute"/>
            <person name="Kuo A."/>
            <person name="Kohler A."/>
            <person name="Costa M.D."/>
            <person name="Nagy L.G."/>
            <person name="Floudas D."/>
            <person name="Copeland A."/>
            <person name="Barry K.W."/>
            <person name="Cichocki N."/>
            <person name="Veneault-Fourrey C."/>
            <person name="LaButti K."/>
            <person name="Lindquist E.A."/>
            <person name="Lipzen A."/>
            <person name="Lundell T."/>
            <person name="Morin E."/>
            <person name="Murat C."/>
            <person name="Sun H."/>
            <person name="Tunlid A."/>
            <person name="Henrissat B."/>
            <person name="Grigoriev I.V."/>
            <person name="Hibbett D.S."/>
            <person name="Martin F."/>
            <person name="Nordberg H.P."/>
            <person name="Cantor M.N."/>
            <person name="Hua S.X."/>
        </authorList>
    </citation>
    <scope>NUCLEOTIDE SEQUENCE [LARGE SCALE GENOMIC DNA]</scope>
    <source>
        <strain evidence="10 11">441</strain>
    </source>
</reference>
<dbReference type="HOGENOM" id="CLU_070647_3_0_1"/>
<dbReference type="Proteomes" id="UP000054018">
    <property type="component" value="Unassembled WGS sequence"/>
</dbReference>
<reference evidence="11" key="2">
    <citation type="submission" date="2015-01" db="EMBL/GenBank/DDBJ databases">
        <title>Evolutionary Origins and Diversification of the Mycorrhizal Mutualists.</title>
        <authorList>
            <consortium name="DOE Joint Genome Institute"/>
            <consortium name="Mycorrhizal Genomics Consortium"/>
            <person name="Kohler A."/>
            <person name="Kuo A."/>
            <person name="Nagy L.G."/>
            <person name="Floudas D."/>
            <person name="Copeland A."/>
            <person name="Barry K.W."/>
            <person name="Cichocki N."/>
            <person name="Veneault-Fourrey C."/>
            <person name="LaButti K."/>
            <person name="Lindquist E.A."/>
            <person name="Lipzen A."/>
            <person name="Lundell T."/>
            <person name="Morin E."/>
            <person name="Murat C."/>
            <person name="Riley R."/>
            <person name="Ohm R."/>
            <person name="Sun H."/>
            <person name="Tunlid A."/>
            <person name="Henrissat B."/>
            <person name="Grigoriev I.V."/>
            <person name="Hibbett D.S."/>
            <person name="Martin F."/>
        </authorList>
    </citation>
    <scope>NUCLEOTIDE SEQUENCE [LARGE SCALE GENOMIC DNA]</scope>
    <source>
        <strain evidence="11">441</strain>
    </source>
</reference>
<keyword evidence="5" id="KW-0472">Membrane</keyword>
<keyword evidence="6" id="KW-0325">Glycoprotein</keyword>
<sequence>MQLTTLLPLVLAAVANAHFQLQYPVPRGPFVQDQEPTFCDGYNNAVSNRTVFPLANGLINLNSEHPQWAVGVIVSTDQDPTSFSDFNSSSGYQMAVQYFESSGEGQYCFPIDLAAAGVSGIQDGANVTIQVVYDGGDGTLYQARITASSYHSCADLTLSSNVTVPSNATSTCTNASVIATGTAAAAAATITQSSGVKKDGAAVSGIVATLLMALGVSFV</sequence>
<keyword evidence="3" id="KW-0336">GPI-anchor</keyword>
<keyword evidence="11" id="KW-1185">Reference proteome</keyword>
<evidence type="ECO:0000256" key="1">
    <source>
        <dbReference type="ARBA" id="ARBA00004609"/>
    </source>
</evidence>
<comment type="subcellular location">
    <subcellularLocation>
        <location evidence="1">Cell membrane</location>
        <topology evidence="1">Lipid-anchor</topology>
        <topology evidence="1">GPI-anchor</topology>
    </subcellularLocation>
</comment>
<evidence type="ECO:0000313" key="10">
    <source>
        <dbReference type="EMBL" id="KIK26524.1"/>
    </source>
</evidence>
<feature type="signal peptide" evidence="8">
    <location>
        <begin position="1"/>
        <end position="17"/>
    </location>
</feature>
<organism evidence="10 11">
    <name type="scientific">Pisolithus microcarpus 441</name>
    <dbReference type="NCBI Taxonomy" id="765257"/>
    <lineage>
        <taxon>Eukaryota</taxon>
        <taxon>Fungi</taxon>
        <taxon>Dikarya</taxon>
        <taxon>Basidiomycota</taxon>
        <taxon>Agaricomycotina</taxon>
        <taxon>Agaricomycetes</taxon>
        <taxon>Agaricomycetidae</taxon>
        <taxon>Boletales</taxon>
        <taxon>Sclerodermatineae</taxon>
        <taxon>Pisolithaceae</taxon>
        <taxon>Pisolithus</taxon>
    </lineage>
</organism>
<evidence type="ECO:0000256" key="8">
    <source>
        <dbReference type="SAM" id="SignalP"/>
    </source>
</evidence>
<dbReference type="STRING" id="765257.A0A0C9ZKM3"/>
<dbReference type="GO" id="GO:0005886">
    <property type="term" value="C:plasma membrane"/>
    <property type="evidence" value="ECO:0007669"/>
    <property type="project" value="UniProtKB-SubCell"/>
</dbReference>
<evidence type="ECO:0000256" key="3">
    <source>
        <dbReference type="ARBA" id="ARBA00022622"/>
    </source>
</evidence>
<dbReference type="EMBL" id="KN833701">
    <property type="protein sequence ID" value="KIK26524.1"/>
    <property type="molecule type" value="Genomic_DNA"/>
</dbReference>
<dbReference type="GO" id="GO:0098552">
    <property type="term" value="C:side of membrane"/>
    <property type="evidence" value="ECO:0007669"/>
    <property type="project" value="UniProtKB-KW"/>
</dbReference>